<evidence type="ECO:0000256" key="1">
    <source>
        <dbReference type="SAM" id="Phobius"/>
    </source>
</evidence>
<proteinExistence type="predicted"/>
<dbReference type="CDD" id="cd03507">
    <property type="entry name" value="Delta12-FADS-like"/>
    <property type="match status" value="1"/>
</dbReference>
<feature type="transmembrane region" description="Helical" evidence="1">
    <location>
        <begin position="180"/>
        <end position="199"/>
    </location>
</feature>
<organism evidence="3 4">
    <name type="scientific">Aureococcus anophagefferens</name>
    <name type="common">Harmful bloom alga</name>
    <dbReference type="NCBI Taxonomy" id="44056"/>
    <lineage>
        <taxon>Eukaryota</taxon>
        <taxon>Sar</taxon>
        <taxon>Stramenopiles</taxon>
        <taxon>Ochrophyta</taxon>
        <taxon>Pelagophyceae</taxon>
        <taxon>Pelagomonadales</taxon>
        <taxon>Pelagomonadaceae</taxon>
        <taxon>Aureococcus</taxon>
    </lineage>
</organism>
<feature type="transmembrane region" description="Helical" evidence="1">
    <location>
        <begin position="236"/>
        <end position="257"/>
    </location>
</feature>
<protein>
    <submittedName>
        <fullName evidence="3">Fatty acid desaturase</fullName>
    </submittedName>
</protein>
<dbReference type="InterPro" id="IPR012171">
    <property type="entry name" value="Fatty_acid_desaturase"/>
</dbReference>
<keyword evidence="4" id="KW-1185">Reference proteome</keyword>
<keyword evidence="1" id="KW-1133">Transmembrane helix</keyword>
<reference evidence="3 4" key="1">
    <citation type="submission" date="2024-03" db="EMBL/GenBank/DDBJ databases">
        <title>Aureococcus anophagefferens CCMP1851 and Kratosvirus quantuckense: Draft genome of a second virus-susceptible host strain in the model system.</title>
        <authorList>
            <person name="Chase E."/>
            <person name="Truchon A.R."/>
            <person name="Schepens W."/>
            <person name="Wilhelm S.W."/>
        </authorList>
    </citation>
    <scope>NUCLEOTIDE SEQUENCE [LARGE SCALE GENOMIC DNA]</scope>
    <source>
        <strain evidence="3 4">CCMP1851</strain>
    </source>
</reference>
<dbReference type="EMBL" id="JBBJCI010000035">
    <property type="protein sequence ID" value="KAK7253400.1"/>
    <property type="molecule type" value="Genomic_DNA"/>
</dbReference>
<keyword evidence="1" id="KW-0812">Transmembrane</keyword>
<dbReference type="InterPro" id="IPR005804">
    <property type="entry name" value="FA_desaturase_dom"/>
</dbReference>
<evidence type="ECO:0000313" key="3">
    <source>
        <dbReference type="EMBL" id="KAK7253400.1"/>
    </source>
</evidence>
<dbReference type="Pfam" id="PF00487">
    <property type="entry name" value="FA_desaturase"/>
    <property type="match status" value="1"/>
</dbReference>
<name>A0ABR1GBA5_AURAN</name>
<evidence type="ECO:0000313" key="4">
    <source>
        <dbReference type="Proteomes" id="UP001363151"/>
    </source>
</evidence>
<keyword evidence="1" id="KW-0472">Membrane</keyword>
<feature type="domain" description="Fatty acid desaturase" evidence="2">
    <location>
        <begin position="83"/>
        <end position="359"/>
    </location>
</feature>
<dbReference type="Proteomes" id="UP001363151">
    <property type="component" value="Unassembled WGS sequence"/>
</dbReference>
<gene>
    <name evidence="3" type="primary">FAD2</name>
    <name evidence="3" type="ORF">SO694_00001725</name>
</gene>
<sequence>MGKGARAALQIAEKETLIAALIPKEKLPTKKEIRDSIPEHCFQHSYTAAFAHVARDGLIIATFAFLAFACLRRENLTAVDWVGWNCYAFFQGAALTGWWVLAHECGHGGFSASQLVNDCVGMVLHSALLVPYFAWQYSHAKHHSKTNHLMDGETHNPNSKDDVEEAGYVTLAHAVGEEGFVVFQLFAHLVVGWPVYLIMNASGARRLYNGKPIEGRLLDHYRPTSALFPPSWRKRIFIGTCGIAVALGAIAYSVAAFGALPVWLFYGGPYMWVNFWLVLYTWLQHTSPDVPHYGDDEWTWVRGALCTIDRPYAECLGFFDWVHHHIGSTHVCHHLFSNLPCYHAVEATQHLKAYLKPLNLYNYDHDSLWVSMIKAARTCHYIEEPVGVQYPKPITNLFNKDGKAAPKAAKAD</sequence>
<dbReference type="PANTHER" id="PTHR32100">
    <property type="entry name" value="OMEGA-6 FATTY ACID DESATURASE, CHLOROPLASTIC"/>
    <property type="match status" value="1"/>
</dbReference>
<evidence type="ECO:0000259" key="2">
    <source>
        <dbReference type="Pfam" id="PF00487"/>
    </source>
</evidence>
<comment type="caution">
    <text evidence="3">The sequence shown here is derived from an EMBL/GenBank/DDBJ whole genome shotgun (WGS) entry which is preliminary data.</text>
</comment>
<accession>A0ABR1GBA5</accession>